<accession>A0ABP1DQP6</accession>
<feature type="domain" description="Protein kinase" evidence="2">
    <location>
        <begin position="325"/>
        <end position="598"/>
    </location>
</feature>
<name>A0ABP1DQP6_9APHY</name>
<evidence type="ECO:0000256" key="1">
    <source>
        <dbReference type="SAM" id="MobiDB-lite"/>
    </source>
</evidence>
<keyword evidence="4" id="KW-1185">Reference proteome</keyword>
<dbReference type="PROSITE" id="PS00109">
    <property type="entry name" value="PROTEIN_KINASE_TYR"/>
    <property type="match status" value="1"/>
</dbReference>
<dbReference type="InterPro" id="IPR001245">
    <property type="entry name" value="Ser-Thr/Tyr_kinase_cat_dom"/>
</dbReference>
<dbReference type="EMBL" id="OZ037948">
    <property type="protein sequence ID" value="CAL1709244.1"/>
    <property type="molecule type" value="Genomic_DNA"/>
</dbReference>
<reference evidence="4" key="1">
    <citation type="submission" date="2024-04" db="EMBL/GenBank/DDBJ databases">
        <authorList>
            <person name="Shaw F."/>
            <person name="Minotto A."/>
        </authorList>
    </citation>
    <scope>NUCLEOTIDE SEQUENCE [LARGE SCALE GENOMIC DNA]</scope>
</reference>
<evidence type="ECO:0000259" key="2">
    <source>
        <dbReference type="PROSITE" id="PS50011"/>
    </source>
</evidence>
<dbReference type="Gene3D" id="1.10.510.10">
    <property type="entry name" value="Transferase(Phosphotransferase) domain 1"/>
    <property type="match status" value="1"/>
</dbReference>
<dbReference type="PANTHER" id="PTHR44329">
    <property type="entry name" value="SERINE/THREONINE-PROTEIN KINASE TNNI3K-RELATED"/>
    <property type="match status" value="1"/>
</dbReference>
<dbReference type="Pfam" id="PF07714">
    <property type="entry name" value="PK_Tyr_Ser-Thr"/>
    <property type="match status" value="1"/>
</dbReference>
<gene>
    <name evidence="3" type="ORF">GFSPODELE1_LOCUS7254</name>
</gene>
<protein>
    <recommendedName>
        <fullName evidence="2">Protein kinase domain-containing protein</fullName>
    </recommendedName>
</protein>
<dbReference type="Proteomes" id="UP001497453">
    <property type="component" value="Chromosome 5"/>
</dbReference>
<dbReference type="InterPro" id="IPR051681">
    <property type="entry name" value="Ser/Thr_Kinases-Pseudokinases"/>
</dbReference>
<proteinExistence type="predicted"/>
<evidence type="ECO:0000313" key="4">
    <source>
        <dbReference type="Proteomes" id="UP001497453"/>
    </source>
</evidence>
<evidence type="ECO:0000313" key="3">
    <source>
        <dbReference type="EMBL" id="CAL1709244.1"/>
    </source>
</evidence>
<feature type="region of interest" description="Disordered" evidence="1">
    <location>
        <begin position="102"/>
        <end position="130"/>
    </location>
</feature>
<feature type="compositionally biased region" description="Low complexity" evidence="1">
    <location>
        <begin position="121"/>
        <end position="130"/>
    </location>
</feature>
<sequence>MSSSSPDWMSTFEEFRRNLGPTLNKVEEGVRRLKSGDPSSMKSLAKLVHGGQEIIDKLNSDGLRKVAGEWIEETVEGRANEILKELGGRPIKDSRRTAFVTEVTDSSSDHEIPPKPAEQPSASSSLKQSAHSIMSLVTEAMSDTSNTASKSEELVQIVFGGTKTMAQDVVRPVESASLSPGDDAQLGDNALHDQLLSTLSPQTSLTTSSSAQGQQEDRVATISSTVLDQLEAISKSSSASELLRNVIGGTKTMVQTVVRPVEPASLVSGDDAQLAIDALHDQLLFTLTPQVNPSDKLRSLQLLKRLSITHNKLPRKLFLPDVECNVAAGPVQWGSFADIYLGMYRNQPVALKFLRMFQNTSGYKGMKRKKNFYREALIWAHSSKHPHVLPILGINDTCFKHGMCMVLPWMEHGRIGEYIEKLQDNEDFDNGQEQVDRWILQIAKGLASLHEEEIVHGDLRGANVLLDSDLNARVADFGLATVAEDYATQTSTGGRLPNWLAPELLDPFAPFTPTKASDVYAFGCVCIEMYTGKAPYAGLSTWQLLEQVRNGHKPARPNFYDDDPMSDELWSLVDRCLSMTPADRPTAEAVAIALSGLR</sequence>
<dbReference type="PANTHER" id="PTHR44329:SF214">
    <property type="entry name" value="PROTEIN KINASE DOMAIN-CONTAINING PROTEIN"/>
    <property type="match status" value="1"/>
</dbReference>
<organism evidence="3 4">
    <name type="scientific">Somion occarium</name>
    <dbReference type="NCBI Taxonomy" id="3059160"/>
    <lineage>
        <taxon>Eukaryota</taxon>
        <taxon>Fungi</taxon>
        <taxon>Dikarya</taxon>
        <taxon>Basidiomycota</taxon>
        <taxon>Agaricomycotina</taxon>
        <taxon>Agaricomycetes</taxon>
        <taxon>Polyporales</taxon>
        <taxon>Cerrenaceae</taxon>
        <taxon>Somion</taxon>
    </lineage>
</organism>
<dbReference type="InterPro" id="IPR011009">
    <property type="entry name" value="Kinase-like_dom_sf"/>
</dbReference>
<dbReference type="SUPFAM" id="SSF56112">
    <property type="entry name" value="Protein kinase-like (PK-like)"/>
    <property type="match status" value="1"/>
</dbReference>
<dbReference type="PROSITE" id="PS50011">
    <property type="entry name" value="PROTEIN_KINASE_DOM"/>
    <property type="match status" value="1"/>
</dbReference>
<dbReference type="InterPro" id="IPR008266">
    <property type="entry name" value="Tyr_kinase_AS"/>
</dbReference>
<dbReference type="InterPro" id="IPR000719">
    <property type="entry name" value="Prot_kinase_dom"/>
</dbReference>